<dbReference type="Proteomes" id="UP000245021">
    <property type="component" value="Unassembled WGS sequence"/>
</dbReference>
<keyword evidence="9 12" id="KW-0949">S-adenosyl-L-methionine</keyword>
<dbReference type="NCBIfam" id="NF008691">
    <property type="entry name" value="PRK11713.1-4"/>
    <property type="match status" value="1"/>
</dbReference>
<dbReference type="InterPro" id="IPR029028">
    <property type="entry name" value="Alpha/beta_knot_MTases"/>
</dbReference>
<comment type="similarity">
    <text evidence="2 12">Belongs to the RNA methyltransferase RsmE family.</text>
</comment>
<evidence type="ECO:0000256" key="3">
    <source>
        <dbReference type="ARBA" id="ARBA00012328"/>
    </source>
</evidence>
<evidence type="ECO:0000256" key="9">
    <source>
        <dbReference type="ARBA" id="ARBA00022691"/>
    </source>
</evidence>
<dbReference type="EMBL" id="BFFO01000005">
    <property type="protein sequence ID" value="GBG96912.1"/>
    <property type="molecule type" value="Genomic_DNA"/>
</dbReference>
<evidence type="ECO:0000256" key="5">
    <source>
        <dbReference type="ARBA" id="ARBA00022490"/>
    </source>
</evidence>
<organism evidence="15 16">
    <name type="scientific">Lactococcus termiticola</name>
    <dbReference type="NCBI Taxonomy" id="2169526"/>
    <lineage>
        <taxon>Bacteria</taxon>
        <taxon>Bacillati</taxon>
        <taxon>Bacillota</taxon>
        <taxon>Bacilli</taxon>
        <taxon>Lactobacillales</taxon>
        <taxon>Streptococcaceae</taxon>
        <taxon>Lactococcus</taxon>
    </lineage>
</organism>
<dbReference type="FunFam" id="3.40.1280.10:FF:000020">
    <property type="entry name" value="Ribosomal RNA small subunit methyltransferase E"/>
    <property type="match status" value="1"/>
</dbReference>
<evidence type="ECO:0000259" key="14">
    <source>
        <dbReference type="Pfam" id="PF20260"/>
    </source>
</evidence>
<protein>
    <recommendedName>
        <fullName evidence="4 12">Ribosomal RNA small subunit methyltransferase E</fullName>
        <ecNumber evidence="3 12">2.1.1.193</ecNumber>
    </recommendedName>
</protein>
<keyword evidence="6 12" id="KW-0698">rRNA processing</keyword>
<dbReference type="Pfam" id="PF20260">
    <property type="entry name" value="PUA_4"/>
    <property type="match status" value="1"/>
</dbReference>
<dbReference type="EC" id="2.1.1.193" evidence="3 12"/>
<dbReference type="PANTHER" id="PTHR30027:SF3">
    <property type="entry name" value="16S RRNA (URACIL(1498)-N(3))-METHYLTRANSFERASE"/>
    <property type="match status" value="1"/>
</dbReference>
<dbReference type="Gene3D" id="3.40.1280.10">
    <property type="match status" value="1"/>
</dbReference>
<dbReference type="AlphaFoldDB" id="A0A2R5HFY8"/>
<comment type="function">
    <text evidence="10 12">Specifically methylates the N3 position of the uracil ring of uridine 1498 (m3U1498) in 16S rRNA. Acts on the fully assembled 30S ribosomal subunit.</text>
</comment>
<evidence type="ECO:0000313" key="16">
    <source>
        <dbReference type="Proteomes" id="UP000245021"/>
    </source>
</evidence>
<dbReference type="SUPFAM" id="SSF88697">
    <property type="entry name" value="PUA domain-like"/>
    <property type="match status" value="1"/>
</dbReference>
<feature type="domain" description="Ribosomal RNA small subunit methyltransferase E methyltransferase" evidence="13">
    <location>
        <begin position="74"/>
        <end position="242"/>
    </location>
</feature>
<evidence type="ECO:0000256" key="11">
    <source>
        <dbReference type="ARBA" id="ARBA00047944"/>
    </source>
</evidence>
<dbReference type="Pfam" id="PF04452">
    <property type="entry name" value="Methyltrans_RNA"/>
    <property type="match status" value="1"/>
</dbReference>
<evidence type="ECO:0000256" key="10">
    <source>
        <dbReference type="ARBA" id="ARBA00025699"/>
    </source>
</evidence>
<dbReference type="InterPro" id="IPR015947">
    <property type="entry name" value="PUA-like_sf"/>
</dbReference>
<evidence type="ECO:0000256" key="2">
    <source>
        <dbReference type="ARBA" id="ARBA00005528"/>
    </source>
</evidence>
<dbReference type="PANTHER" id="PTHR30027">
    <property type="entry name" value="RIBOSOMAL RNA SMALL SUBUNIT METHYLTRANSFERASE E"/>
    <property type="match status" value="1"/>
</dbReference>
<keyword evidence="7 12" id="KW-0489">Methyltransferase</keyword>
<comment type="caution">
    <text evidence="15">The sequence shown here is derived from an EMBL/GenBank/DDBJ whole genome shotgun (WGS) entry which is preliminary data.</text>
</comment>
<keyword evidence="5 12" id="KW-0963">Cytoplasm</keyword>
<comment type="subcellular location">
    <subcellularLocation>
        <location evidence="1 12">Cytoplasm</location>
    </subcellularLocation>
</comment>
<evidence type="ECO:0000256" key="4">
    <source>
        <dbReference type="ARBA" id="ARBA00013673"/>
    </source>
</evidence>
<gene>
    <name evidence="15" type="ORF">NtB2_01047</name>
</gene>
<dbReference type="CDD" id="cd18084">
    <property type="entry name" value="RsmE-like"/>
    <property type="match status" value="1"/>
</dbReference>
<feature type="domain" description="Ribosomal RNA small subunit methyltransferase E PUA-like" evidence="14">
    <location>
        <begin position="25"/>
        <end position="65"/>
    </location>
</feature>
<dbReference type="GO" id="GO:0070475">
    <property type="term" value="P:rRNA base methylation"/>
    <property type="evidence" value="ECO:0007669"/>
    <property type="project" value="TreeGrafter"/>
</dbReference>
<dbReference type="OrthoDB" id="9815641at2"/>
<accession>A0A2R5HFY8</accession>
<evidence type="ECO:0000313" key="15">
    <source>
        <dbReference type="EMBL" id="GBG96912.1"/>
    </source>
</evidence>
<evidence type="ECO:0000256" key="8">
    <source>
        <dbReference type="ARBA" id="ARBA00022679"/>
    </source>
</evidence>
<evidence type="ECO:0000256" key="6">
    <source>
        <dbReference type="ARBA" id="ARBA00022552"/>
    </source>
</evidence>
<comment type="catalytic activity">
    <reaction evidence="11 12">
        <text>uridine(1498) in 16S rRNA + S-adenosyl-L-methionine = N(3)-methyluridine(1498) in 16S rRNA + S-adenosyl-L-homocysteine + H(+)</text>
        <dbReference type="Rhea" id="RHEA:42920"/>
        <dbReference type="Rhea" id="RHEA-COMP:10283"/>
        <dbReference type="Rhea" id="RHEA-COMP:10284"/>
        <dbReference type="ChEBI" id="CHEBI:15378"/>
        <dbReference type="ChEBI" id="CHEBI:57856"/>
        <dbReference type="ChEBI" id="CHEBI:59789"/>
        <dbReference type="ChEBI" id="CHEBI:65315"/>
        <dbReference type="ChEBI" id="CHEBI:74502"/>
        <dbReference type="EC" id="2.1.1.193"/>
    </reaction>
</comment>
<evidence type="ECO:0000256" key="12">
    <source>
        <dbReference type="PIRNR" id="PIRNR015601"/>
    </source>
</evidence>
<proteinExistence type="inferred from homology"/>
<dbReference type="InterPro" id="IPR006700">
    <property type="entry name" value="RsmE"/>
</dbReference>
<sequence length="249" mass="27682">MANQYFVKQALPELGGRVSLQAESASHHIFKVMRAEAGDKLRLVFEDARVGLVEVTDLEKQEVKLLEVLEAKQELPLEVTVAVGFPKGDKLDFIVEKTTELGAKAIWAAPFKWSVAKWDAKKLAKKSEKLEKIALGAAEQSMRLQIPEIQLFENFRNLSGRLSEFDSILVAYEESAKSGEMTVFAQALEEMPKRLLLIFGPEGGISEEEIQLFEAAGARTIGLGPRILRAETAPLYALSAISAYYELFH</sequence>
<name>A0A2R5HFY8_9LACT</name>
<dbReference type="PIRSF" id="PIRSF015601">
    <property type="entry name" value="MTase_slr0722"/>
    <property type="match status" value="1"/>
</dbReference>
<reference evidence="15 16" key="1">
    <citation type="journal article" date="2018" name="Genome Announc.">
        <title>Draft Genome Sequence of Lactococcus sp. Strain NtB2 (JCM 32569), Isolated from the Gut of the Higher Termite Nasutitermes takasagoensis.</title>
        <authorList>
            <person name="Noda S."/>
            <person name="Aihara C."/>
            <person name="Yuki M."/>
            <person name="Ohkuma M."/>
        </authorList>
    </citation>
    <scope>NUCLEOTIDE SEQUENCE [LARGE SCALE GENOMIC DNA]</scope>
    <source>
        <strain evidence="15 16">NtB2</strain>
    </source>
</reference>
<dbReference type="InterPro" id="IPR046886">
    <property type="entry name" value="RsmE_MTase_dom"/>
</dbReference>
<dbReference type="GO" id="GO:0005737">
    <property type="term" value="C:cytoplasm"/>
    <property type="evidence" value="ECO:0007669"/>
    <property type="project" value="UniProtKB-SubCell"/>
</dbReference>
<dbReference type="GO" id="GO:0070042">
    <property type="term" value="F:rRNA (uridine-N3-)-methyltransferase activity"/>
    <property type="evidence" value="ECO:0007669"/>
    <property type="project" value="TreeGrafter"/>
</dbReference>
<keyword evidence="16" id="KW-1185">Reference proteome</keyword>
<dbReference type="SUPFAM" id="SSF75217">
    <property type="entry name" value="alpha/beta knot"/>
    <property type="match status" value="1"/>
</dbReference>
<evidence type="ECO:0000256" key="1">
    <source>
        <dbReference type="ARBA" id="ARBA00004496"/>
    </source>
</evidence>
<dbReference type="InterPro" id="IPR029026">
    <property type="entry name" value="tRNA_m1G_MTases_N"/>
</dbReference>
<evidence type="ECO:0000259" key="13">
    <source>
        <dbReference type="Pfam" id="PF04452"/>
    </source>
</evidence>
<dbReference type="NCBIfam" id="TIGR00046">
    <property type="entry name" value="RsmE family RNA methyltransferase"/>
    <property type="match status" value="1"/>
</dbReference>
<dbReference type="InterPro" id="IPR046887">
    <property type="entry name" value="RsmE_PUA-like"/>
</dbReference>
<keyword evidence="8 12" id="KW-0808">Transferase</keyword>
<dbReference type="RefSeq" id="WP_109245877.1">
    <property type="nucleotide sequence ID" value="NZ_BFFO01000005.1"/>
</dbReference>
<evidence type="ECO:0000256" key="7">
    <source>
        <dbReference type="ARBA" id="ARBA00022603"/>
    </source>
</evidence>